<proteinExistence type="predicted"/>
<dbReference type="Proteomes" id="UP000230843">
    <property type="component" value="Unassembled WGS sequence"/>
</dbReference>
<reference evidence="2" key="1">
    <citation type="submission" date="2017-09" db="EMBL/GenBank/DDBJ databases">
        <title>Depth-based differentiation of microbial function through sediment-hosted aquifers and enrichment of novel symbionts in the deep terrestrial subsurface.</title>
        <authorList>
            <person name="Probst A.J."/>
            <person name="Ladd B."/>
            <person name="Jarett J.K."/>
            <person name="Geller-Mcgrath D.E."/>
            <person name="Sieber C.M.K."/>
            <person name="Emerson J.B."/>
            <person name="Anantharaman K."/>
            <person name="Thomas B.C."/>
            <person name="Malmstrom R."/>
            <person name="Stieglmeier M."/>
            <person name="Klingl A."/>
            <person name="Woyke T."/>
            <person name="Ryan C.M."/>
            <person name="Banfield J.F."/>
        </authorList>
    </citation>
    <scope>NUCLEOTIDE SEQUENCE [LARGE SCALE GENOMIC DNA]</scope>
</reference>
<dbReference type="AlphaFoldDB" id="A0A2M7Z7K3"/>
<accession>A0A2M7Z7K3</accession>
<evidence type="ECO:0000313" key="1">
    <source>
        <dbReference type="EMBL" id="PJA90303.1"/>
    </source>
</evidence>
<organism evidence="1 2">
    <name type="scientific">Candidatus Magasanikbacteria bacterium CG_4_9_14_3_um_filter_32_9</name>
    <dbReference type="NCBI Taxonomy" id="1974644"/>
    <lineage>
        <taxon>Bacteria</taxon>
        <taxon>Candidatus Magasanikiibacteriota</taxon>
    </lineage>
</organism>
<protein>
    <submittedName>
        <fullName evidence="1">Uncharacterized protein</fullName>
    </submittedName>
</protein>
<name>A0A2M7Z7K3_9BACT</name>
<gene>
    <name evidence="1" type="ORF">CO137_00595</name>
</gene>
<sequence>MNEFARLFSIERNIFQRFVIVYKYIRFCNSDPLVKDVLQKIFDDTAKYIGEPEENLDEDKFLDVKGQALFSREFWIYYNNLEIIYGKMKKIKNCKLKDKEDFNTLYRLFSKPYSKQMLELSFKIVNSEVFDRLDQECFFSHNENDDKTYFEDDKSILYVKGKKVKINKQDKITNAHKILHHIFISNKDNLIDDFFYSEIAEDEFGELDYKSRKNNWKKYHNTCSDLNKKIELDIGIKNFLKFNTGRKGKLKLNPKYL</sequence>
<comment type="caution">
    <text evidence="1">The sequence shown here is derived from an EMBL/GenBank/DDBJ whole genome shotgun (WGS) entry which is preliminary data.</text>
</comment>
<evidence type="ECO:0000313" key="2">
    <source>
        <dbReference type="Proteomes" id="UP000230843"/>
    </source>
</evidence>
<dbReference type="EMBL" id="PFVJ01000015">
    <property type="protein sequence ID" value="PJA90303.1"/>
    <property type="molecule type" value="Genomic_DNA"/>
</dbReference>